<gene>
    <name evidence="1" type="ORF">S01H1_71022</name>
</gene>
<reference evidence="1" key="1">
    <citation type="journal article" date="2014" name="Front. Microbiol.">
        <title>High frequency of phylogenetically diverse reductive dehalogenase-homologous genes in deep subseafloor sedimentary metagenomes.</title>
        <authorList>
            <person name="Kawai M."/>
            <person name="Futagami T."/>
            <person name="Toyoda A."/>
            <person name="Takaki Y."/>
            <person name="Nishi S."/>
            <person name="Hori S."/>
            <person name="Arai W."/>
            <person name="Tsubouchi T."/>
            <person name="Morono Y."/>
            <person name="Uchiyama I."/>
            <person name="Ito T."/>
            <person name="Fujiyama A."/>
            <person name="Inagaki F."/>
            <person name="Takami H."/>
        </authorList>
    </citation>
    <scope>NUCLEOTIDE SEQUENCE</scope>
    <source>
        <strain evidence="1">Expedition CK06-06</strain>
    </source>
</reference>
<evidence type="ECO:0000313" key="1">
    <source>
        <dbReference type="EMBL" id="GAG38164.1"/>
    </source>
</evidence>
<name>X0X4K8_9ZZZZ</name>
<organism evidence="1">
    <name type="scientific">marine sediment metagenome</name>
    <dbReference type="NCBI Taxonomy" id="412755"/>
    <lineage>
        <taxon>unclassified sequences</taxon>
        <taxon>metagenomes</taxon>
        <taxon>ecological metagenomes</taxon>
    </lineage>
</organism>
<dbReference type="EMBL" id="BARS01047265">
    <property type="protein sequence ID" value="GAG38164.1"/>
    <property type="molecule type" value="Genomic_DNA"/>
</dbReference>
<proteinExistence type="predicted"/>
<protein>
    <submittedName>
        <fullName evidence="1">Uncharacterized protein</fullName>
    </submittedName>
</protein>
<sequence>MAKFLPFGGVTFPSQGSTDLLELVKHFSSSVDFDDLQDQINTWLLLINSDLIENRPAIRNISFNVIDKTSNPNKGFNYFAQVHYILLGDADDSPNL</sequence>
<accession>X0X4K8</accession>
<dbReference type="AlphaFoldDB" id="X0X4K8"/>
<comment type="caution">
    <text evidence="1">The sequence shown here is derived from an EMBL/GenBank/DDBJ whole genome shotgun (WGS) entry which is preliminary data.</text>
</comment>